<evidence type="ECO:0000256" key="1">
    <source>
        <dbReference type="SAM" id="MobiDB-lite"/>
    </source>
</evidence>
<organism evidence="2 3">
    <name type="scientific">Zea mays</name>
    <name type="common">Maize</name>
    <dbReference type="NCBI Taxonomy" id="4577"/>
    <lineage>
        <taxon>Eukaryota</taxon>
        <taxon>Viridiplantae</taxon>
        <taxon>Streptophyta</taxon>
        <taxon>Embryophyta</taxon>
        <taxon>Tracheophyta</taxon>
        <taxon>Spermatophyta</taxon>
        <taxon>Magnoliopsida</taxon>
        <taxon>Liliopsida</taxon>
        <taxon>Poales</taxon>
        <taxon>Poaceae</taxon>
        <taxon>PACMAD clade</taxon>
        <taxon>Panicoideae</taxon>
        <taxon>Andropogonodae</taxon>
        <taxon>Andropogoneae</taxon>
        <taxon>Tripsacinae</taxon>
        <taxon>Zea</taxon>
    </lineage>
</organism>
<feature type="compositionally biased region" description="Pro residues" evidence="1">
    <location>
        <begin position="64"/>
        <end position="73"/>
    </location>
</feature>
<dbReference type="Proteomes" id="UP000007305">
    <property type="component" value="Chromosome 8"/>
</dbReference>
<name>A0A804QMI5_MAIZE</name>
<keyword evidence="3" id="KW-1185">Reference proteome</keyword>
<evidence type="ECO:0000313" key="3">
    <source>
        <dbReference type="Proteomes" id="UP000007305"/>
    </source>
</evidence>
<dbReference type="Gramene" id="Zm00001eb341530_T001">
    <property type="protein sequence ID" value="Zm00001eb341530_P001"/>
    <property type="gene ID" value="Zm00001eb341530"/>
</dbReference>
<proteinExistence type="predicted"/>
<reference evidence="2" key="3">
    <citation type="submission" date="2021-05" db="UniProtKB">
        <authorList>
            <consortium name="EnsemblPlants"/>
        </authorList>
    </citation>
    <scope>IDENTIFICATION</scope>
    <source>
        <strain evidence="2">cv. B73</strain>
    </source>
</reference>
<reference evidence="3" key="1">
    <citation type="journal article" date="2009" name="Science">
        <title>The B73 maize genome: complexity, diversity, and dynamics.</title>
        <authorList>
            <person name="Schnable P.S."/>
            <person name="Ware D."/>
            <person name="Fulton R.S."/>
            <person name="Stein J.C."/>
            <person name="Wei F."/>
            <person name="Pasternak S."/>
            <person name="Liang C."/>
            <person name="Zhang J."/>
            <person name="Fulton L."/>
            <person name="Graves T.A."/>
            <person name="Minx P."/>
            <person name="Reily A.D."/>
            <person name="Courtney L."/>
            <person name="Kruchowski S.S."/>
            <person name="Tomlinson C."/>
            <person name="Strong C."/>
            <person name="Delehaunty K."/>
            <person name="Fronick C."/>
            <person name="Courtney B."/>
            <person name="Rock S.M."/>
            <person name="Belter E."/>
            <person name="Du F."/>
            <person name="Kim K."/>
            <person name="Abbott R.M."/>
            <person name="Cotton M."/>
            <person name="Levy A."/>
            <person name="Marchetto P."/>
            <person name="Ochoa K."/>
            <person name="Jackson S.M."/>
            <person name="Gillam B."/>
            <person name="Chen W."/>
            <person name="Yan L."/>
            <person name="Higginbotham J."/>
            <person name="Cardenas M."/>
            <person name="Waligorski J."/>
            <person name="Applebaum E."/>
            <person name="Phelps L."/>
            <person name="Falcone J."/>
            <person name="Kanchi K."/>
            <person name="Thane T."/>
            <person name="Scimone A."/>
            <person name="Thane N."/>
            <person name="Henke J."/>
            <person name="Wang T."/>
            <person name="Ruppert J."/>
            <person name="Shah N."/>
            <person name="Rotter K."/>
            <person name="Hodges J."/>
            <person name="Ingenthron E."/>
            <person name="Cordes M."/>
            <person name="Kohlberg S."/>
            <person name="Sgro J."/>
            <person name="Delgado B."/>
            <person name="Mead K."/>
            <person name="Chinwalla A."/>
            <person name="Leonard S."/>
            <person name="Crouse K."/>
            <person name="Collura K."/>
            <person name="Kudrna D."/>
            <person name="Currie J."/>
            <person name="He R."/>
            <person name="Angelova A."/>
            <person name="Rajasekar S."/>
            <person name="Mueller T."/>
            <person name="Lomeli R."/>
            <person name="Scara G."/>
            <person name="Ko A."/>
            <person name="Delaney K."/>
            <person name="Wissotski M."/>
            <person name="Lopez G."/>
            <person name="Campos D."/>
            <person name="Braidotti M."/>
            <person name="Ashley E."/>
            <person name="Golser W."/>
            <person name="Kim H."/>
            <person name="Lee S."/>
            <person name="Lin J."/>
            <person name="Dujmic Z."/>
            <person name="Kim W."/>
            <person name="Talag J."/>
            <person name="Zuccolo A."/>
            <person name="Fan C."/>
            <person name="Sebastian A."/>
            <person name="Kramer M."/>
            <person name="Spiegel L."/>
            <person name="Nascimento L."/>
            <person name="Zutavern T."/>
            <person name="Miller B."/>
            <person name="Ambroise C."/>
            <person name="Muller S."/>
            <person name="Spooner W."/>
            <person name="Narechania A."/>
            <person name="Ren L."/>
            <person name="Wei S."/>
            <person name="Kumari S."/>
            <person name="Faga B."/>
            <person name="Levy M.J."/>
            <person name="McMahan L."/>
            <person name="Van Buren P."/>
            <person name="Vaughn M.W."/>
            <person name="Ying K."/>
            <person name="Yeh C.-T."/>
            <person name="Emrich S.J."/>
            <person name="Jia Y."/>
            <person name="Kalyanaraman A."/>
            <person name="Hsia A.-P."/>
            <person name="Barbazuk W.B."/>
            <person name="Baucom R.S."/>
            <person name="Brutnell T.P."/>
            <person name="Carpita N.C."/>
            <person name="Chaparro C."/>
            <person name="Chia J.-M."/>
            <person name="Deragon J.-M."/>
            <person name="Estill J.C."/>
            <person name="Fu Y."/>
            <person name="Jeddeloh J.A."/>
            <person name="Han Y."/>
            <person name="Lee H."/>
            <person name="Li P."/>
            <person name="Lisch D.R."/>
            <person name="Liu S."/>
            <person name="Liu Z."/>
            <person name="Nagel D.H."/>
            <person name="McCann M.C."/>
            <person name="SanMiguel P."/>
            <person name="Myers A.M."/>
            <person name="Nettleton D."/>
            <person name="Nguyen J."/>
            <person name="Penning B.W."/>
            <person name="Ponnala L."/>
            <person name="Schneider K.L."/>
            <person name="Schwartz D.C."/>
            <person name="Sharma A."/>
            <person name="Soderlund C."/>
            <person name="Springer N.M."/>
            <person name="Sun Q."/>
            <person name="Wang H."/>
            <person name="Waterman M."/>
            <person name="Westerman R."/>
            <person name="Wolfgruber T.K."/>
            <person name="Yang L."/>
            <person name="Yu Y."/>
            <person name="Zhang L."/>
            <person name="Zhou S."/>
            <person name="Zhu Q."/>
            <person name="Bennetzen J.L."/>
            <person name="Dawe R.K."/>
            <person name="Jiang J."/>
            <person name="Jiang N."/>
            <person name="Presting G.G."/>
            <person name="Wessler S.R."/>
            <person name="Aluru S."/>
            <person name="Martienssen R.A."/>
            <person name="Clifton S.W."/>
            <person name="McCombie W.R."/>
            <person name="Wing R.A."/>
            <person name="Wilson R.K."/>
        </authorList>
    </citation>
    <scope>NUCLEOTIDE SEQUENCE [LARGE SCALE GENOMIC DNA]</scope>
    <source>
        <strain evidence="3">cv. B73</strain>
    </source>
</reference>
<protein>
    <submittedName>
        <fullName evidence="2">Uncharacterized protein</fullName>
    </submittedName>
</protein>
<accession>A0A804QMI5</accession>
<sequence length="101" mass="10338">EDLRQPPVAPISPLVRTIGEGRAGRGGGRLRIAAWLGRFPRDIKLATPRSSHHLSAAAAAGVSYPPPLPPTPPSAAASTSDMGAGGAAKQIVDSLLARFLP</sequence>
<dbReference type="AlphaFoldDB" id="A0A804QMI5"/>
<reference evidence="2" key="2">
    <citation type="submission" date="2019-07" db="EMBL/GenBank/DDBJ databases">
        <authorList>
            <person name="Seetharam A."/>
            <person name="Woodhouse M."/>
            <person name="Cannon E."/>
        </authorList>
    </citation>
    <scope>NUCLEOTIDE SEQUENCE [LARGE SCALE GENOMIC DNA]</scope>
    <source>
        <strain evidence="2">cv. B73</strain>
    </source>
</reference>
<feature type="region of interest" description="Disordered" evidence="1">
    <location>
        <begin position="55"/>
        <end position="84"/>
    </location>
</feature>
<evidence type="ECO:0000313" key="2">
    <source>
        <dbReference type="EnsemblPlants" id="Zm00001eb341530_P001"/>
    </source>
</evidence>
<dbReference type="InParanoid" id="A0A804QMI5"/>
<dbReference type="EnsemblPlants" id="Zm00001eb341530_T001">
    <property type="protein sequence ID" value="Zm00001eb341530_P001"/>
    <property type="gene ID" value="Zm00001eb341530"/>
</dbReference>